<name>A0A9P7UL89_9PEZI</name>
<comment type="caution">
    <text evidence="1">The sequence shown here is derived from an EMBL/GenBank/DDBJ whole genome shotgun (WGS) entry which is preliminary data.</text>
</comment>
<accession>A0A9P7UL89</accession>
<reference evidence="1" key="1">
    <citation type="submission" date="2021-05" db="EMBL/GenBank/DDBJ databases">
        <title>Comparative genomics of three Colletotrichum scovillei strains and genetic complementation revealed genes involved fungal growth and virulence on chili pepper.</title>
        <authorList>
            <person name="Hsieh D.-K."/>
            <person name="Chuang S.-C."/>
            <person name="Chen C.-Y."/>
            <person name="Chao Y.-T."/>
            <person name="Lu M.-Y.J."/>
            <person name="Lee M.-H."/>
            <person name="Shih M.-C."/>
        </authorList>
    </citation>
    <scope>NUCLEOTIDE SEQUENCE</scope>
    <source>
        <strain evidence="1">Coll-153</strain>
    </source>
</reference>
<keyword evidence="2" id="KW-1185">Reference proteome</keyword>
<organism evidence="1 2">
    <name type="scientific">Colletotrichum scovillei</name>
    <dbReference type="NCBI Taxonomy" id="1209932"/>
    <lineage>
        <taxon>Eukaryota</taxon>
        <taxon>Fungi</taxon>
        <taxon>Dikarya</taxon>
        <taxon>Ascomycota</taxon>
        <taxon>Pezizomycotina</taxon>
        <taxon>Sordariomycetes</taxon>
        <taxon>Hypocreomycetidae</taxon>
        <taxon>Glomerellales</taxon>
        <taxon>Glomerellaceae</taxon>
        <taxon>Colletotrichum</taxon>
        <taxon>Colletotrichum acutatum species complex</taxon>
    </lineage>
</organism>
<evidence type="ECO:0000313" key="1">
    <source>
        <dbReference type="EMBL" id="KAG7055060.1"/>
    </source>
</evidence>
<proteinExistence type="predicted"/>
<dbReference type="EMBL" id="JAESDN010000002">
    <property type="protein sequence ID" value="KAG7055060.1"/>
    <property type="molecule type" value="Genomic_DNA"/>
</dbReference>
<evidence type="ECO:0000313" key="2">
    <source>
        <dbReference type="Proteomes" id="UP000699042"/>
    </source>
</evidence>
<gene>
    <name evidence="1" type="ORF">JMJ77_007529</name>
</gene>
<feature type="non-terminal residue" evidence="1">
    <location>
        <position position="114"/>
    </location>
</feature>
<protein>
    <submittedName>
        <fullName evidence="1">Uncharacterized protein</fullName>
    </submittedName>
</protein>
<feature type="non-terminal residue" evidence="1">
    <location>
        <position position="1"/>
    </location>
</feature>
<dbReference type="Proteomes" id="UP000699042">
    <property type="component" value="Unassembled WGS sequence"/>
</dbReference>
<sequence length="114" mass="12219">QHAVTHSAVVAAVPKGAPLSPWSHSHDSTATCSLWTPSTRSISQERFFSFLLFLSNSSFSGCTRLSASRTRVTTLASRLSGSGKSSIFPTYRLGSPQYRSQLPISMGKAARSAI</sequence>
<dbReference type="AlphaFoldDB" id="A0A9P7UL89"/>